<evidence type="ECO:0000313" key="7">
    <source>
        <dbReference type="Proteomes" id="UP000076959"/>
    </source>
</evidence>
<dbReference type="EMBL" id="LUUB01000132">
    <property type="protein sequence ID" value="OAE96197.1"/>
    <property type="molecule type" value="Genomic_DNA"/>
</dbReference>
<gene>
    <name evidence="6" type="ORF">AYJ54_37020</name>
</gene>
<evidence type="ECO:0000256" key="4">
    <source>
        <dbReference type="ARBA" id="ARBA00022764"/>
    </source>
</evidence>
<keyword evidence="5" id="KW-1133">Transmembrane helix</keyword>
<dbReference type="OrthoDB" id="9805950at2"/>
<keyword evidence="7" id="KW-1185">Reference proteome</keyword>
<dbReference type="PANTHER" id="PTHR30061">
    <property type="entry name" value="MALTOSE-BINDING PERIPLASMIC PROTEIN"/>
    <property type="match status" value="1"/>
</dbReference>
<dbReference type="GO" id="GO:0015768">
    <property type="term" value="P:maltose transport"/>
    <property type="evidence" value="ECO:0007669"/>
    <property type="project" value="TreeGrafter"/>
</dbReference>
<evidence type="ECO:0000313" key="6">
    <source>
        <dbReference type="EMBL" id="OAE96197.1"/>
    </source>
</evidence>
<evidence type="ECO:0000256" key="3">
    <source>
        <dbReference type="ARBA" id="ARBA00022729"/>
    </source>
</evidence>
<evidence type="ECO:0000256" key="2">
    <source>
        <dbReference type="ARBA" id="ARBA00022448"/>
    </source>
</evidence>
<dbReference type="PANTHER" id="PTHR30061:SF50">
    <property type="entry name" value="MALTOSE_MALTODEXTRIN-BINDING PERIPLASMIC PROTEIN"/>
    <property type="match status" value="1"/>
</dbReference>
<dbReference type="Proteomes" id="UP000076959">
    <property type="component" value="Unassembled WGS sequence"/>
</dbReference>
<evidence type="ECO:0000256" key="1">
    <source>
        <dbReference type="ARBA" id="ARBA00008520"/>
    </source>
</evidence>
<keyword evidence="3" id="KW-0732">Signal</keyword>
<dbReference type="CDD" id="cd13585">
    <property type="entry name" value="PBP2_TMBP_like"/>
    <property type="match status" value="1"/>
</dbReference>
<organism evidence="6 7">
    <name type="scientific">Bradyrhizobium centrolobii</name>
    <dbReference type="NCBI Taxonomy" id="1505087"/>
    <lineage>
        <taxon>Bacteria</taxon>
        <taxon>Pseudomonadati</taxon>
        <taxon>Pseudomonadota</taxon>
        <taxon>Alphaproteobacteria</taxon>
        <taxon>Hyphomicrobiales</taxon>
        <taxon>Nitrobacteraceae</taxon>
        <taxon>Bradyrhizobium</taxon>
    </lineage>
</organism>
<dbReference type="RefSeq" id="WP_063709244.1">
    <property type="nucleotide sequence ID" value="NZ_LUUB01000132.1"/>
</dbReference>
<keyword evidence="5" id="KW-0812">Transmembrane</keyword>
<keyword evidence="4" id="KW-0574">Periplasm</keyword>
<keyword evidence="2" id="KW-0813">Transport</keyword>
<comment type="caution">
    <text evidence="6">The sequence shown here is derived from an EMBL/GenBank/DDBJ whole genome shotgun (WGS) entry which is preliminary data.</text>
</comment>
<proteinExistence type="inferred from homology"/>
<name>A0A176Y8F4_9BRAD</name>
<feature type="transmembrane region" description="Helical" evidence="5">
    <location>
        <begin position="12"/>
        <end position="30"/>
    </location>
</feature>
<keyword evidence="5" id="KW-0472">Membrane</keyword>
<dbReference type="SUPFAM" id="SSF53850">
    <property type="entry name" value="Periplasmic binding protein-like II"/>
    <property type="match status" value="1"/>
</dbReference>
<evidence type="ECO:0000256" key="5">
    <source>
        <dbReference type="SAM" id="Phobius"/>
    </source>
</evidence>
<dbReference type="InterPro" id="IPR006059">
    <property type="entry name" value="SBP"/>
</dbReference>
<dbReference type="STRING" id="1505087.AYJ54_37020"/>
<dbReference type="Pfam" id="PF13416">
    <property type="entry name" value="SBP_bac_8"/>
    <property type="match status" value="1"/>
</dbReference>
<dbReference type="PROSITE" id="PS51318">
    <property type="entry name" value="TAT"/>
    <property type="match status" value="1"/>
</dbReference>
<protein>
    <recommendedName>
        <fullName evidence="8">Sugar ABC transporter substrate-binding protein</fullName>
    </recommendedName>
</protein>
<dbReference type="GO" id="GO:0055052">
    <property type="term" value="C:ATP-binding cassette (ABC) transporter complex, substrate-binding subunit-containing"/>
    <property type="evidence" value="ECO:0007669"/>
    <property type="project" value="TreeGrafter"/>
</dbReference>
<sequence>MDERTSLSRRKLLHTLAGAGVIAAADLAWWDAPFIAPRRAWGAEPVRFQWSVPEPTRIALMNSLVERFNQSQKDFAVQIEYVPQAQARQKLISAITGGSPPDLCQVWDNWVGQFNGMGAVEDITARAKTWKHYADVVPTAWQTVTINSKIISLPLAVTLDGIYYRTDRLKELGLKEPTPDWTWDEFLALSKAFTKADKNQYGYGMRGSGTWALLYPTEFAYANGAEVLKDGKVVINSKEAVDAVAWYLDLALKHKVTPPSAATDGFVEIVETFGRGVTSMYQHNSGSSGQQKKNVGVDKFATLPLPIGPAKKRASFWFSETLTMFKGAKNKEGAWQFMSFMLDDEPSLKYNTTLGLLPARKSILDRPVFSKDPALAGFVQSFPIGIVSPYLAYPGWGGKIDSDGVPLIQQAMLGKVSAKECLDRFAEILKKEMT</sequence>
<dbReference type="InterPro" id="IPR006311">
    <property type="entry name" value="TAT_signal"/>
</dbReference>
<dbReference type="Gene3D" id="3.40.190.10">
    <property type="entry name" value="Periplasmic binding protein-like II"/>
    <property type="match status" value="1"/>
</dbReference>
<evidence type="ECO:0008006" key="8">
    <source>
        <dbReference type="Google" id="ProtNLM"/>
    </source>
</evidence>
<reference evidence="6 7" key="1">
    <citation type="submission" date="2016-03" db="EMBL/GenBank/DDBJ databases">
        <title>Draft Genome Sequence of the Strain BR 10245 (Bradyrhizobium sp.) isolated from nodules of Centrolobium paraense.</title>
        <authorList>
            <person name="Simoes-Araujo J.L.Sr."/>
            <person name="Barauna A.C."/>
            <person name="Silva K."/>
            <person name="Zilli J.E."/>
        </authorList>
    </citation>
    <scope>NUCLEOTIDE SEQUENCE [LARGE SCALE GENOMIC DNA]</scope>
    <source>
        <strain evidence="6 7">BR 10245</strain>
    </source>
</reference>
<accession>A0A176Y8F4</accession>
<dbReference type="GO" id="GO:1901982">
    <property type="term" value="F:maltose binding"/>
    <property type="evidence" value="ECO:0007669"/>
    <property type="project" value="TreeGrafter"/>
</dbReference>
<dbReference type="GO" id="GO:0042956">
    <property type="term" value="P:maltodextrin transmembrane transport"/>
    <property type="evidence" value="ECO:0007669"/>
    <property type="project" value="TreeGrafter"/>
</dbReference>
<comment type="similarity">
    <text evidence="1">Belongs to the bacterial solute-binding protein 1 family.</text>
</comment>
<dbReference type="AlphaFoldDB" id="A0A176Y8F4"/>